<organism evidence="2 3">
    <name type="scientific">Actinomortierella ambigua</name>
    <dbReference type="NCBI Taxonomy" id="1343610"/>
    <lineage>
        <taxon>Eukaryota</taxon>
        <taxon>Fungi</taxon>
        <taxon>Fungi incertae sedis</taxon>
        <taxon>Mucoromycota</taxon>
        <taxon>Mortierellomycotina</taxon>
        <taxon>Mortierellomycetes</taxon>
        <taxon>Mortierellales</taxon>
        <taxon>Mortierellaceae</taxon>
        <taxon>Actinomortierella</taxon>
    </lineage>
</organism>
<dbReference type="AlphaFoldDB" id="A0A9P6QBT8"/>
<protein>
    <submittedName>
        <fullName evidence="2">Uncharacterized protein</fullName>
    </submittedName>
</protein>
<comment type="caution">
    <text evidence="2">The sequence shown here is derived from an EMBL/GenBank/DDBJ whole genome shotgun (WGS) entry which is preliminary data.</text>
</comment>
<dbReference type="EMBL" id="JAAAJB010000175">
    <property type="protein sequence ID" value="KAG0262855.1"/>
    <property type="molecule type" value="Genomic_DNA"/>
</dbReference>
<evidence type="ECO:0000313" key="3">
    <source>
        <dbReference type="Proteomes" id="UP000807716"/>
    </source>
</evidence>
<dbReference type="OrthoDB" id="2447334at2759"/>
<evidence type="ECO:0000313" key="2">
    <source>
        <dbReference type="EMBL" id="KAG0262855.1"/>
    </source>
</evidence>
<dbReference type="Proteomes" id="UP000807716">
    <property type="component" value="Unassembled WGS sequence"/>
</dbReference>
<feature type="compositionally biased region" description="Low complexity" evidence="1">
    <location>
        <begin position="185"/>
        <end position="213"/>
    </location>
</feature>
<feature type="region of interest" description="Disordered" evidence="1">
    <location>
        <begin position="1"/>
        <end position="39"/>
    </location>
</feature>
<evidence type="ECO:0000256" key="1">
    <source>
        <dbReference type="SAM" id="MobiDB-lite"/>
    </source>
</evidence>
<accession>A0A9P6QBT8</accession>
<sequence length="532" mass="58082">MPKRPSPPANQAQPPRKSPRAMPSSVVDVVDTQDEDSGETTTNELEHLQSKLAFAIFGHRRQKSELCAIDYLVGLKLRPGRAPVTSDYLTHIKGSSKRTSSAAAAKMWNVIKQYFSDDSAKENHAEFDQLVDFDSLAAGFTSVPELTEMEVSTFWSKTGTAAAATVAAAAPPMPLVQQPSSSRATRISSNCSRSTSISHRSSHSSGSNSSSSTLSTRAIMAMTDEFNLNFAAFRGEAWRLPSGVYVDDLLAEHVRTLRKESSLHSFIIDDPAGLIALASDPADKAVLSEVLVKRDGERTNLVSEAEQEYLQRFDKEPAKVMKMLAQGWQHVGEADDQPPDEAFREATHASALRKNRDRKAESSAKQAVGRKVDGLIVSIKTRLELCVLEAARKDPGPNGTKALTDIRKLAKVLKDTFDAICAKTSGDISSQLIVYGLRIAGPSITFFSMRKRAGRQYQMINDGTVSFPAQWDHTTTITVLTIVASVLALQRRVSEMAKKVAKWTTLSFQLLDTSNQSTMPPTLTTPPGSPRD</sequence>
<proteinExistence type="predicted"/>
<keyword evidence="3" id="KW-1185">Reference proteome</keyword>
<feature type="region of interest" description="Disordered" evidence="1">
    <location>
        <begin position="174"/>
        <end position="213"/>
    </location>
</feature>
<reference evidence="2" key="1">
    <citation type="journal article" date="2020" name="Fungal Divers.">
        <title>Resolving the Mortierellaceae phylogeny through synthesis of multi-gene phylogenetics and phylogenomics.</title>
        <authorList>
            <person name="Vandepol N."/>
            <person name="Liber J."/>
            <person name="Desiro A."/>
            <person name="Na H."/>
            <person name="Kennedy M."/>
            <person name="Barry K."/>
            <person name="Grigoriev I.V."/>
            <person name="Miller A.N."/>
            <person name="O'Donnell K."/>
            <person name="Stajich J.E."/>
            <person name="Bonito G."/>
        </authorList>
    </citation>
    <scope>NUCLEOTIDE SEQUENCE</scope>
    <source>
        <strain evidence="2">BC1065</strain>
    </source>
</reference>
<name>A0A9P6QBT8_9FUNG</name>
<gene>
    <name evidence="2" type="ORF">DFQ27_002065</name>
</gene>